<feature type="domain" description="Transglycosylase SLT" evidence="2">
    <location>
        <begin position="42"/>
        <end position="176"/>
    </location>
</feature>
<evidence type="ECO:0000313" key="3">
    <source>
        <dbReference type="EMBL" id="RCS70764.1"/>
    </source>
</evidence>
<dbReference type="SUPFAM" id="SSF53955">
    <property type="entry name" value="Lysozyme-like"/>
    <property type="match status" value="1"/>
</dbReference>
<dbReference type="InterPro" id="IPR008258">
    <property type="entry name" value="Transglycosylase_SLT_dom_1"/>
</dbReference>
<keyword evidence="1" id="KW-1133">Transmembrane helix</keyword>
<evidence type="ECO:0000256" key="1">
    <source>
        <dbReference type="SAM" id="Phobius"/>
    </source>
</evidence>
<feature type="transmembrane region" description="Helical" evidence="1">
    <location>
        <begin position="35"/>
        <end position="54"/>
    </location>
</feature>
<reference evidence="3 4" key="1">
    <citation type="journal article" date="2017" name="Elife">
        <title>Extensive horizontal gene transfer in cheese-associated bacteria.</title>
        <authorList>
            <person name="Bonham K.S."/>
            <person name="Wolfe B.E."/>
            <person name="Dutton R.J."/>
        </authorList>
    </citation>
    <scope>NUCLEOTIDE SEQUENCE [LARGE SCALE GENOMIC DNA]</scope>
    <source>
        <strain evidence="3 4">JB196</strain>
    </source>
</reference>
<dbReference type="InterPro" id="IPR023346">
    <property type="entry name" value="Lysozyme-like_dom_sf"/>
</dbReference>
<evidence type="ECO:0000313" key="4">
    <source>
        <dbReference type="Proteomes" id="UP000252479"/>
    </source>
</evidence>
<gene>
    <name evidence="3" type="ORF">CIK83_15230</name>
</gene>
<accession>A0A368LJ43</accession>
<proteinExistence type="predicted"/>
<dbReference type="RefSeq" id="WP_086959820.1">
    <property type="nucleotide sequence ID" value="NZ_FUKS01000017.1"/>
</dbReference>
<dbReference type="AlphaFoldDB" id="A0A368LJ43"/>
<sequence length="187" mass="21584">MRNKVTFILMFFFILNLSGIGKTYATENKVSIPPFFVNMASLYNIPVDVLYALAIMESNTKLQNGEYAPWPYTMNVNYKGMRFASYEDLVYQSRLLIKQGKTSFDVGFFQVNWKWNGHRSESIEALANPYENARVAAEIMLEEYAKVGSWAKAAGRYHNPANRNGHADRYASDYAKILNVIRKNMRY</sequence>
<comment type="caution">
    <text evidence="3">The sequence shown here is derived from an EMBL/GenBank/DDBJ whole genome shotgun (WGS) entry which is preliminary data.</text>
</comment>
<name>A0A368LJ43_9VIBR</name>
<keyword evidence="1" id="KW-0472">Membrane</keyword>
<dbReference type="Pfam" id="PF01464">
    <property type="entry name" value="SLT"/>
    <property type="match status" value="1"/>
</dbReference>
<dbReference type="GeneID" id="303190277"/>
<keyword evidence="1" id="KW-0812">Transmembrane</keyword>
<dbReference type="EMBL" id="QPGL01000002">
    <property type="protein sequence ID" value="RCS70764.1"/>
    <property type="molecule type" value="Genomic_DNA"/>
</dbReference>
<keyword evidence="4" id="KW-1185">Reference proteome</keyword>
<evidence type="ECO:0000259" key="2">
    <source>
        <dbReference type="Pfam" id="PF01464"/>
    </source>
</evidence>
<organism evidence="3 4">
    <name type="scientific">Vibrio casei</name>
    <dbReference type="NCBI Taxonomy" id="673372"/>
    <lineage>
        <taxon>Bacteria</taxon>
        <taxon>Pseudomonadati</taxon>
        <taxon>Pseudomonadota</taxon>
        <taxon>Gammaproteobacteria</taxon>
        <taxon>Vibrionales</taxon>
        <taxon>Vibrionaceae</taxon>
        <taxon>Vibrio</taxon>
    </lineage>
</organism>
<dbReference type="Proteomes" id="UP000252479">
    <property type="component" value="Unassembled WGS sequence"/>
</dbReference>
<protein>
    <submittedName>
        <fullName evidence="3">Lytic transglycosylase domain-containing protein</fullName>
    </submittedName>
</protein>